<keyword evidence="8" id="KW-1185">Reference proteome</keyword>
<sequence length="145" mass="15335">MAAAAATTGIMSGVADDQASAVRQRTTTTGPASDRSSKSGSANKGDSSSKLTNGGNSVSEDKSFCERRSDGSSASSGNNSGVGEGGKCAIQLWSRKALLRRKDIPKHLQFNPYIETGYRPLLDAWGCVMSLFYFHNETINILTHG</sequence>
<gene>
    <name evidence="7" type="ORF">MNOR_LOCUS25990</name>
</gene>
<keyword evidence="4" id="KW-1133">Transmembrane helix</keyword>
<dbReference type="EMBL" id="CAXKWB010025449">
    <property type="protein sequence ID" value="CAL4128198.1"/>
    <property type="molecule type" value="Genomic_DNA"/>
</dbReference>
<evidence type="ECO:0000256" key="2">
    <source>
        <dbReference type="ARBA" id="ARBA00007018"/>
    </source>
</evidence>
<dbReference type="PANTHER" id="PTHR20855:SF138">
    <property type="entry name" value="PROGESTIN AND ADIPOQ RECEPTOR FAMILY MEMBER 4"/>
    <property type="match status" value="1"/>
</dbReference>
<comment type="similarity">
    <text evidence="2">Belongs to the ADIPOR family.</text>
</comment>
<evidence type="ECO:0000256" key="6">
    <source>
        <dbReference type="SAM" id="MobiDB-lite"/>
    </source>
</evidence>
<evidence type="ECO:0000313" key="8">
    <source>
        <dbReference type="Proteomes" id="UP001497623"/>
    </source>
</evidence>
<protein>
    <submittedName>
        <fullName evidence="7">Uncharacterized protein</fullName>
    </submittedName>
</protein>
<accession>A0AAV2RPH2</accession>
<feature type="compositionally biased region" description="Basic and acidic residues" evidence="6">
    <location>
        <begin position="59"/>
        <end position="70"/>
    </location>
</feature>
<name>A0AAV2RPH2_MEGNR</name>
<reference evidence="7 8" key="1">
    <citation type="submission" date="2024-05" db="EMBL/GenBank/DDBJ databases">
        <authorList>
            <person name="Wallberg A."/>
        </authorList>
    </citation>
    <scope>NUCLEOTIDE SEQUENCE [LARGE SCALE GENOMIC DNA]</scope>
</reference>
<dbReference type="PANTHER" id="PTHR20855">
    <property type="entry name" value="ADIPOR/PROGESTIN RECEPTOR-RELATED"/>
    <property type="match status" value="1"/>
</dbReference>
<comment type="subcellular location">
    <subcellularLocation>
        <location evidence="1">Membrane</location>
        <topology evidence="1">Multi-pass membrane protein</topology>
    </subcellularLocation>
</comment>
<feature type="compositionally biased region" description="Polar residues" evidence="6">
    <location>
        <begin position="21"/>
        <end position="31"/>
    </location>
</feature>
<evidence type="ECO:0000256" key="3">
    <source>
        <dbReference type="ARBA" id="ARBA00022692"/>
    </source>
</evidence>
<organism evidence="7 8">
    <name type="scientific">Meganyctiphanes norvegica</name>
    <name type="common">Northern krill</name>
    <name type="synonym">Thysanopoda norvegica</name>
    <dbReference type="NCBI Taxonomy" id="48144"/>
    <lineage>
        <taxon>Eukaryota</taxon>
        <taxon>Metazoa</taxon>
        <taxon>Ecdysozoa</taxon>
        <taxon>Arthropoda</taxon>
        <taxon>Crustacea</taxon>
        <taxon>Multicrustacea</taxon>
        <taxon>Malacostraca</taxon>
        <taxon>Eumalacostraca</taxon>
        <taxon>Eucarida</taxon>
        <taxon>Euphausiacea</taxon>
        <taxon>Euphausiidae</taxon>
        <taxon>Meganyctiphanes</taxon>
    </lineage>
</organism>
<evidence type="ECO:0000256" key="1">
    <source>
        <dbReference type="ARBA" id="ARBA00004141"/>
    </source>
</evidence>
<dbReference type="GO" id="GO:0038023">
    <property type="term" value="F:signaling receptor activity"/>
    <property type="evidence" value="ECO:0007669"/>
    <property type="project" value="TreeGrafter"/>
</dbReference>
<evidence type="ECO:0000256" key="5">
    <source>
        <dbReference type="ARBA" id="ARBA00023136"/>
    </source>
</evidence>
<proteinExistence type="inferred from homology"/>
<feature type="region of interest" description="Disordered" evidence="6">
    <location>
        <begin position="1"/>
        <end position="85"/>
    </location>
</feature>
<dbReference type="InterPro" id="IPR004254">
    <property type="entry name" value="AdipoR/HlyIII-related"/>
</dbReference>
<feature type="non-terminal residue" evidence="7">
    <location>
        <position position="145"/>
    </location>
</feature>
<keyword evidence="5" id="KW-0472">Membrane</keyword>
<dbReference type="GO" id="GO:0016020">
    <property type="term" value="C:membrane"/>
    <property type="evidence" value="ECO:0007669"/>
    <property type="project" value="UniProtKB-SubCell"/>
</dbReference>
<feature type="compositionally biased region" description="Polar residues" evidence="6">
    <location>
        <begin position="38"/>
        <end position="58"/>
    </location>
</feature>
<keyword evidence="3" id="KW-0812">Transmembrane</keyword>
<evidence type="ECO:0000256" key="4">
    <source>
        <dbReference type="ARBA" id="ARBA00022989"/>
    </source>
</evidence>
<dbReference type="Proteomes" id="UP001497623">
    <property type="component" value="Unassembled WGS sequence"/>
</dbReference>
<comment type="caution">
    <text evidence="7">The sequence shown here is derived from an EMBL/GenBank/DDBJ whole genome shotgun (WGS) entry which is preliminary data.</text>
</comment>
<dbReference type="AlphaFoldDB" id="A0AAV2RPH2"/>
<evidence type="ECO:0000313" key="7">
    <source>
        <dbReference type="EMBL" id="CAL4128198.1"/>
    </source>
</evidence>